<dbReference type="AlphaFoldDB" id="A0A1W0VVX3"/>
<protein>
    <submittedName>
        <fullName evidence="2">Uncharacterized protein</fullName>
    </submittedName>
</protein>
<dbReference type="FunCoup" id="A0A1W0VVX3">
    <property type="interactions" value="4"/>
</dbReference>
<dbReference type="InParanoid" id="A0A1W0VVX3"/>
<evidence type="ECO:0000313" key="2">
    <source>
        <dbReference type="EMBL" id="OQU86245.1"/>
    </source>
</evidence>
<dbReference type="eggNOG" id="KOG4197">
    <property type="taxonomic scope" value="Eukaryota"/>
</dbReference>
<feature type="region of interest" description="Disordered" evidence="1">
    <location>
        <begin position="1"/>
        <end position="55"/>
    </location>
</feature>
<feature type="region of interest" description="Disordered" evidence="1">
    <location>
        <begin position="454"/>
        <end position="480"/>
    </location>
</feature>
<gene>
    <name evidence="2" type="ORF">SORBI_3003G055200</name>
</gene>
<name>A0A1W0VVX3_SORBI</name>
<reference evidence="2 3" key="1">
    <citation type="journal article" date="2009" name="Nature">
        <title>The Sorghum bicolor genome and the diversification of grasses.</title>
        <authorList>
            <person name="Paterson A.H."/>
            <person name="Bowers J.E."/>
            <person name="Bruggmann R."/>
            <person name="Dubchak I."/>
            <person name="Grimwood J."/>
            <person name="Gundlach H."/>
            <person name="Haberer G."/>
            <person name="Hellsten U."/>
            <person name="Mitros T."/>
            <person name="Poliakov A."/>
            <person name="Schmutz J."/>
            <person name="Spannagl M."/>
            <person name="Tang H."/>
            <person name="Wang X."/>
            <person name="Wicker T."/>
            <person name="Bharti A.K."/>
            <person name="Chapman J."/>
            <person name="Feltus F.A."/>
            <person name="Gowik U."/>
            <person name="Grigoriev I.V."/>
            <person name="Lyons E."/>
            <person name="Maher C.A."/>
            <person name="Martis M."/>
            <person name="Narechania A."/>
            <person name="Otillar R.P."/>
            <person name="Penning B.W."/>
            <person name="Salamov A.A."/>
            <person name="Wang Y."/>
            <person name="Zhang L."/>
            <person name="Carpita N.C."/>
            <person name="Freeling M."/>
            <person name="Gingle A.R."/>
            <person name="Hash C.T."/>
            <person name="Keller B."/>
            <person name="Klein P."/>
            <person name="Kresovich S."/>
            <person name="McCann M.C."/>
            <person name="Ming R."/>
            <person name="Peterson D.G."/>
            <person name="Mehboob-ur-Rahman"/>
            <person name="Ware D."/>
            <person name="Westhoff P."/>
            <person name="Mayer K.F."/>
            <person name="Messing J."/>
            <person name="Rokhsar D.S."/>
        </authorList>
    </citation>
    <scope>NUCLEOTIDE SEQUENCE [LARGE SCALE GENOMIC DNA]</scope>
    <source>
        <strain evidence="3">cv. BTx623</strain>
    </source>
</reference>
<feature type="compositionally biased region" description="Polar residues" evidence="1">
    <location>
        <begin position="457"/>
        <end position="466"/>
    </location>
</feature>
<reference evidence="3" key="2">
    <citation type="journal article" date="2018" name="Plant J.">
        <title>The Sorghum bicolor reference genome: improved assembly, gene annotations, a transcriptome atlas, and signatures of genome organization.</title>
        <authorList>
            <person name="McCormick R.F."/>
            <person name="Truong S.K."/>
            <person name="Sreedasyam A."/>
            <person name="Jenkins J."/>
            <person name="Shu S."/>
            <person name="Sims D."/>
            <person name="Kennedy M."/>
            <person name="Amirebrahimi M."/>
            <person name="Weers B.D."/>
            <person name="McKinley B."/>
            <person name="Mattison A."/>
            <person name="Morishige D.T."/>
            <person name="Grimwood J."/>
            <person name="Schmutz J."/>
            <person name="Mullet J.E."/>
        </authorList>
    </citation>
    <scope>NUCLEOTIDE SEQUENCE [LARGE SCALE GENOMIC DNA]</scope>
    <source>
        <strain evidence="3">cv. BTx623</strain>
    </source>
</reference>
<evidence type="ECO:0000313" key="3">
    <source>
        <dbReference type="Proteomes" id="UP000000768"/>
    </source>
</evidence>
<dbReference type="PANTHER" id="PTHR37722">
    <property type="entry name" value="OS01G0167700 PROTEIN"/>
    <property type="match status" value="1"/>
</dbReference>
<accession>A0A1W0VVX3</accession>
<proteinExistence type="predicted"/>
<evidence type="ECO:0000256" key="1">
    <source>
        <dbReference type="SAM" id="MobiDB-lite"/>
    </source>
</evidence>
<sequence length="949" mass="107386">MLQWMGGSRRKVYASRKSTQSRQRQYFEQKRRQQQRPELQYQDGVAGDQASHDQQHRSLDVRNINDLATPNNHHNGSTNIEGAIPQVDCTLSDASPKEAMKMITSLCNINMTEAVCNEPFRYSKVCRKLLILFYSAGSQPRLSSPFGHQDVAAAVNYHEDPLGCKMSPSINYSTRQKNQNLELQSEISLIDLVSYEGSKNTSTARPVHEPHVSFSVKGLGHIKMETPPHSPRPAKRVLPLPPKPTRLLHKAKRSIPFDVTKALDSITSIKMLKERRPSAKMGSILEETDYERREQFNCYLPDSSKSLNADLYVEDEDMFYEPQAEKDWQSKHNRSDGNLADENYDGLWRIDQFNSEDHLPTQREKHFDISDYGFKDGYSPERRNSTRSSTVFENTGIPSSHDLFSDHSLMDDEGTELFKWERHPPSKKISNSNSAFGPSAWSFDMADDSEKRRSPISEESCTSAAGQTCKKPSPSMKNEMNKNDEFHIRLDKLDIPNMDAPLHGGSLFNSPEKLDSKETAPQKKLETNYWSQGVTGQPRTQEPRCRLSLNEKFSNWDSPTSHLKSTTGLTDKSSCTMMQKDKSSFNAAPDLNLYQTVESTEKRPASKVHSIYHGPEKPIFEDEIHLQQPVSDMFHDKIELLNPFQTKNLHSDIDMSTFFGQKVEKKQEVRFPSFSSSTADTFCAEKAANSVRQSVDRHGTCSQPSGRDSFRHGFSPGFNFQESEPNTFWADSYVCNDTFQAGLEFSGVLARKDSDKKEVEIEASEKPDTKILTETCQLSAVHRNEINGTETCSDVSEAFNCSEAQKKTSAVATQIPANLSCLQGTSAELFQVRNHVIPLKREKIDNPGVSFDASMHSRNKIHDVGDHSKLNAMFQSPFIGEEMGIEKKIVASVSPDNSDVQYQFMLEQRVLRRLCIQKIVVPTPMKDKLLKDTNFRIVEDGSHVLPKSV</sequence>
<dbReference type="Proteomes" id="UP000000768">
    <property type="component" value="Chromosome 3"/>
</dbReference>
<organism evidence="2 3">
    <name type="scientific">Sorghum bicolor</name>
    <name type="common">Sorghum</name>
    <name type="synonym">Sorghum vulgare</name>
    <dbReference type="NCBI Taxonomy" id="4558"/>
    <lineage>
        <taxon>Eukaryota</taxon>
        <taxon>Viridiplantae</taxon>
        <taxon>Streptophyta</taxon>
        <taxon>Embryophyta</taxon>
        <taxon>Tracheophyta</taxon>
        <taxon>Spermatophyta</taxon>
        <taxon>Magnoliopsida</taxon>
        <taxon>Liliopsida</taxon>
        <taxon>Poales</taxon>
        <taxon>Poaceae</taxon>
        <taxon>PACMAD clade</taxon>
        <taxon>Panicoideae</taxon>
        <taxon>Andropogonodae</taxon>
        <taxon>Andropogoneae</taxon>
        <taxon>Sorghinae</taxon>
        <taxon>Sorghum</taxon>
    </lineage>
</organism>
<dbReference type="Gramene" id="OQU86245">
    <property type="protein sequence ID" value="OQU86245"/>
    <property type="gene ID" value="SORBI_3003G055200"/>
</dbReference>
<dbReference type="OMA" id="DEDMFCE"/>
<dbReference type="EMBL" id="CM000762">
    <property type="protein sequence ID" value="OQU86245.1"/>
    <property type="molecule type" value="Genomic_DNA"/>
</dbReference>
<dbReference type="PANTHER" id="PTHR37722:SF2">
    <property type="entry name" value="OS01G0167700 PROTEIN"/>
    <property type="match status" value="1"/>
</dbReference>
<keyword evidence="3" id="KW-1185">Reference proteome</keyword>